<feature type="region of interest" description="Disordered" evidence="8">
    <location>
        <begin position="1"/>
        <end position="22"/>
    </location>
</feature>
<evidence type="ECO:0000313" key="11">
    <source>
        <dbReference type="Proteomes" id="UP000638648"/>
    </source>
</evidence>
<dbReference type="PANTHER" id="PTHR30472:SF67">
    <property type="entry name" value="PERMEASE OF ABC TRANSPORTER-RELATED"/>
    <property type="match status" value="1"/>
</dbReference>
<dbReference type="CDD" id="cd06550">
    <property type="entry name" value="TM_ABC_iron-siderophores_like"/>
    <property type="match status" value="1"/>
</dbReference>
<dbReference type="InterPro" id="IPR000522">
    <property type="entry name" value="ABC_transptr_permease_BtuC"/>
</dbReference>
<dbReference type="SUPFAM" id="SSF81345">
    <property type="entry name" value="ABC transporter involved in vitamin B12 uptake, BtuC"/>
    <property type="match status" value="1"/>
</dbReference>
<accession>A0A927N4Z0</accession>
<gene>
    <name evidence="10" type="ORF">HEB94_005890</name>
</gene>
<feature type="transmembrane region" description="Helical" evidence="9">
    <location>
        <begin position="341"/>
        <end position="359"/>
    </location>
</feature>
<keyword evidence="6 9" id="KW-1133">Transmembrane helix</keyword>
<protein>
    <submittedName>
        <fullName evidence="10">Iron complex transport system permease protein</fullName>
    </submittedName>
</protein>
<keyword evidence="3" id="KW-0813">Transport</keyword>
<dbReference type="Pfam" id="PF01032">
    <property type="entry name" value="FecCD"/>
    <property type="match status" value="1"/>
</dbReference>
<keyword evidence="11" id="KW-1185">Reference proteome</keyword>
<feature type="transmembrane region" description="Helical" evidence="9">
    <location>
        <begin position="232"/>
        <end position="249"/>
    </location>
</feature>
<comment type="similarity">
    <text evidence="2">Belongs to the binding-protein-dependent transport system permease family. FecCD subfamily.</text>
</comment>
<evidence type="ECO:0000256" key="7">
    <source>
        <dbReference type="ARBA" id="ARBA00023136"/>
    </source>
</evidence>
<dbReference type="Gene3D" id="1.10.3470.10">
    <property type="entry name" value="ABC transporter involved in vitamin B12 uptake, BtuC"/>
    <property type="match status" value="1"/>
</dbReference>
<dbReference type="PANTHER" id="PTHR30472">
    <property type="entry name" value="FERRIC ENTEROBACTIN TRANSPORT SYSTEM PERMEASE PROTEIN"/>
    <property type="match status" value="1"/>
</dbReference>
<evidence type="ECO:0000256" key="2">
    <source>
        <dbReference type="ARBA" id="ARBA00007935"/>
    </source>
</evidence>
<organism evidence="10 11">
    <name type="scientific">Actinopolymorpha pittospori</name>
    <dbReference type="NCBI Taxonomy" id="648752"/>
    <lineage>
        <taxon>Bacteria</taxon>
        <taxon>Bacillati</taxon>
        <taxon>Actinomycetota</taxon>
        <taxon>Actinomycetes</taxon>
        <taxon>Propionibacteriales</taxon>
        <taxon>Actinopolymorphaceae</taxon>
        <taxon>Actinopolymorpha</taxon>
    </lineage>
</organism>
<feature type="transmembrane region" description="Helical" evidence="9">
    <location>
        <begin position="32"/>
        <end position="53"/>
    </location>
</feature>
<keyword evidence="4" id="KW-1003">Cell membrane</keyword>
<evidence type="ECO:0000256" key="6">
    <source>
        <dbReference type="ARBA" id="ARBA00022989"/>
    </source>
</evidence>
<feature type="transmembrane region" description="Helical" evidence="9">
    <location>
        <begin position="122"/>
        <end position="143"/>
    </location>
</feature>
<dbReference type="InterPro" id="IPR037294">
    <property type="entry name" value="ABC_BtuC-like"/>
</dbReference>
<feature type="transmembrane region" description="Helical" evidence="9">
    <location>
        <begin position="149"/>
        <end position="169"/>
    </location>
</feature>
<dbReference type="FunFam" id="1.10.3470.10:FF:000001">
    <property type="entry name" value="Vitamin B12 ABC transporter permease BtuC"/>
    <property type="match status" value="1"/>
</dbReference>
<feature type="compositionally biased region" description="Basic and acidic residues" evidence="8">
    <location>
        <begin position="1"/>
        <end position="12"/>
    </location>
</feature>
<comment type="subcellular location">
    <subcellularLocation>
        <location evidence="1">Cell membrane</location>
        <topology evidence="1">Multi-pass membrane protein</topology>
    </subcellularLocation>
</comment>
<evidence type="ECO:0000256" key="8">
    <source>
        <dbReference type="SAM" id="MobiDB-lite"/>
    </source>
</evidence>
<feature type="transmembrane region" description="Helical" evidence="9">
    <location>
        <begin position="312"/>
        <end position="335"/>
    </location>
</feature>
<feature type="transmembrane region" description="Helical" evidence="9">
    <location>
        <begin position="269"/>
        <end position="300"/>
    </location>
</feature>
<feature type="transmembrane region" description="Helical" evidence="9">
    <location>
        <begin position="93"/>
        <end position="110"/>
    </location>
</feature>
<evidence type="ECO:0000256" key="9">
    <source>
        <dbReference type="SAM" id="Phobius"/>
    </source>
</evidence>
<sequence length="370" mass="38032">MVERHLVDEGRATPEAVSGAGPRRGVARRIPFLPLAATLAVLVVVSMVISLAFGSEHLTLRGVVEVLQARLSGRPGPDPVYDTIVWDLRAPRVLMAALVGAGLALAGTAMQTLVRNPLADPYLLGVSSGAGVGATLVILLGALSGLGVWALSTGALVGALVAVLLVFGISMAQGGLTPLRLVLTGVVMSSAFSSVSSFLVFVGDEPRATQSVLFWLLGSLSGSVWPQLVPPLVVVLTASVLLLGLHSWLDALATGSDIAAALGIPIRGLRIGLFVLTSVLVGVLVAVSGGIGFVGLVVPHLARLLVGPRHRVLLPVGALGGALFLVWVDIAARSLVAPQEVPLSVVTGLVGAPVFLVLLGRHQYRFGRDV</sequence>
<evidence type="ECO:0000256" key="1">
    <source>
        <dbReference type="ARBA" id="ARBA00004651"/>
    </source>
</evidence>
<dbReference type="Proteomes" id="UP000638648">
    <property type="component" value="Unassembled WGS sequence"/>
</dbReference>
<dbReference type="EMBL" id="JADBEM010000001">
    <property type="protein sequence ID" value="MBE1609042.1"/>
    <property type="molecule type" value="Genomic_DNA"/>
</dbReference>
<evidence type="ECO:0000313" key="10">
    <source>
        <dbReference type="EMBL" id="MBE1609042.1"/>
    </source>
</evidence>
<dbReference type="AlphaFoldDB" id="A0A927N4Z0"/>
<dbReference type="GO" id="GO:0022857">
    <property type="term" value="F:transmembrane transporter activity"/>
    <property type="evidence" value="ECO:0007669"/>
    <property type="project" value="InterPro"/>
</dbReference>
<proteinExistence type="inferred from homology"/>
<evidence type="ECO:0000256" key="5">
    <source>
        <dbReference type="ARBA" id="ARBA00022692"/>
    </source>
</evidence>
<evidence type="ECO:0000256" key="4">
    <source>
        <dbReference type="ARBA" id="ARBA00022475"/>
    </source>
</evidence>
<dbReference type="GO" id="GO:0033214">
    <property type="term" value="P:siderophore-iron import into cell"/>
    <property type="evidence" value="ECO:0007669"/>
    <property type="project" value="TreeGrafter"/>
</dbReference>
<evidence type="ECO:0000256" key="3">
    <source>
        <dbReference type="ARBA" id="ARBA00022448"/>
    </source>
</evidence>
<keyword evidence="7 9" id="KW-0472">Membrane</keyword>
<dbReference type="GO" id="GO:0005886">
    <property type="term" value="C:plasma membrane"/>
    <property type="evidence" value="ECO:0007669"/>
    <property type="project" value="UniProtKB-SubCell"/>
</dbReference>
<name>A0A927N4Z0_9ACTN</name>
<feature type="transmembrane region" description="Helical" evidence="9">
    <location>
        <begin position="181"/>
        <end position="202"/>
    </location>
</feature>
<keyword evidence="5 9" id="KW-0812">Transmembrane</keyword>
<comment type="caution">
    <text evidence="10">The sequence shown here is derived from an EMBL/GenBank/DDBJ whole genome shotgun (WGS) entry which is preliminary data.</text>
</comment>
<reference evidence="10" key="1">
    <citation type="submission" date="2020-10" db="EMBL/GenBank/DDBJ databases">
        <title>Sequencing the genomes of 1000 actinobacteria strains.</title>
        <authorList>
            <person name="Klenk H.-P."/>
        </authorList>
    </citation>
    <scope>NUCLEOTIDE SEQUENCE</scope>
    <source>
        <strain evidence="10">DSM 45354</strain>
    </source>
</reference>